<dbReference type="EMBL" id="BJZS01000101">
    <property type="protein sequence ID" value="GEO96963.1"/>
    <property type="molecule type" value="Genomic_DNA"/>
</dbReference>
<protein>
    <recommendedName>
        <fullName evidence="5">Tryptophan-rich sensory protein</fullName>
    </recommendedName>
</protein>
<evidence type="ECO:0000256" key="1">
    <source>
        <dbReference type="SAM" id="MobiDB-lite"/>
    </source>
</evidence>
<keyword evidence="2" id="KW-1133">Transmembrane helix</keyword>
<keyword evidence="4" id="KW-1185">Reference proteome</keyword>
<evidence type="ECO:0008006" key="5">
    <source>
        <dbReference type="Google" id="ProtNLM"/>
    </source>
</evidence>
<dbReference type="AlphaFoldDB" id="A0A512IGY3"/>
<keyword evidence="2" id="KW-0812">Transmembrane</keyword>
<feature type="transmembrane region" description="Helical" evidence="2">
    <location>
        <begin position="196"/>
        <end position="215"/>
    </location>
</feature>
<evidence type="ECO:0000313" key="4">
    <source>
        <dbReference type="Proteomes" id="UP000321103"/>
    </source>
</evidence>
<evidence type="ECO:0000313" key="3">
    <source>
        <dbReference type="EMBL" id="GEO96963.1"/>
    </source>
</evidence>
<organism evidence="3 4">
    <name type="scientific">Kocuria turfanensis</name>
    <dbReference type="NCBI Taxonomy" id="388357"/>
    <lineage>
        <taxon>Bacteria</taxon>
        <taxon>Bacillati</taxon>
        <taxon>Actinomycetota</taxon>
        <taxon>Actinomycetes</taxon>
        <taxon>Micrococcales</taxon>
        <taxon>Micrococcaceae</taxon>
        <taxon>Kocuria</taxon>
    </lineage>
</organism>
<feature type="transmembrane region" description="Helical" evidence="2">
    <location>
        <begin position="139"/>
        <end position="164"/>
    </location>
</feature>
<sequence>MVDRDVLRQVTVAAAVGGGFVAGVSGDYGDAAAGPSPVVPANYAFVIWTPIYAGLFGHAVHQALPARRRDPVLRRTGWATACGVGLSGLWVWTQDLPALELPLIAVTAAAAVVAYTRAAPADPAEAASARDRWLVRVPLGLFSGWITVATLAGGGEALIASGISAPWPGAAAWATAALAAAGATGAALAWWRPVSLAYAAAVTWGLAGVAVRVLPQQPVPGTAAMLAGAAVAAAGVLGARRRRTPGSRGGRAPGAGPAGPAASAAADR</sequence>
<feature type="compositionally biased region" description="Gly residues" evidence="1">
    <location>
        <begin position="247"/>
        <end position="257"/>
    </location>
</feature>
<dbReference type="PANTHER" id="PTHR33802">
    <property type="entry name" value="SI:CH211-161H7.5-RELATED"/>
    <property type="match status" value="1"/>
</dbReference>
<proteinExistence type="predicted"/>
<feature type="transmembrane region" description="Helical" evidence="2">
    <location>
        <begin position="42"/>
        <end position="60"/>
    </location>
</feature>
<comment type="caution">
    <text evidence="3">The sequence shown here is derived from an EMBL/GenBank/DDBJ whole genome shotgun (WGS) entry which is preliminary data.</text>
</comment>
<accession>A0A512IGY3</accession>
<feature type="compositionally biased region" description="Low complexity" evidence="1">
    <location>
        <begin position="258"/>
        <end position="268"/>
    </location>
</feature>
<dbReference type="RefSeq" id="WP_147017790.1">
    <property type="nucleotide sequence ID" value="NZ_BJZS01000101.1"/>
</dbReference>
<feature type="transmembrane region" description="Helical" evidence="2">
    <location>
        <begin position="98"/>
        <end position="118"/>
    </location>
</feature>
<name>A0A512IGY3_9MICC</name>
<dbReference type="STRING" id="388357.GCA_001580365_01856"/>
<feature type="region of interest" description="Disordered" evidence="1">
    <location>
        <begin position="240"/>
        <end position="268"/>
    </location>
</feature>
<feature type="transmembrane region" description="Helical" evidence="2">
    <location>
        <begin position="221"/>
        <end position="239"/>
    </location>
</feature>
<keyword evidence="2" id="KW-0472">Membrane</keyword>
<feature type="transmembrane region" description="Helical" evidence="2">
    <location>
        <begin position="72"/>
        <end position="92"/>
    </location>
</feature>
<reference evidence="3 4" key="1">
    <citation type="submission" date="2019-07" db="EMBL/GenBank/DDBJ databases">
        <title>Whole genome shotgun sequence of Kocuria turfanensis NBRC 107627.</title>
        <authorList>
            <person name="Hosoyama A."/>
            <person name="Uohara A."/>
            <person name="Ohji S."/>
            <person name="Ichikawa N."/>
        </authorList>
    </citation>
    <scope>NUCLEOTIDE SEQUENCE [LARGE SCALE GENOMIC DNA]</scope>
    <source>
        <strain evidence="3 4">NBRC 107627</strain>
    </source>
</reference>
<feature type="transmembrane region" description="Helical" evidence="2">
    <location>
        <begin position="170"/>
        <end position="191"/>
    </location>
</feature>
<evidence type="ECO:0000256" key="2">
    <source>
        <dbReference type="SAM" id="Phobius"/>
    </source>
</evidence>
<gene>
    <name evidence="3" type="ORF">KTU01_30860</name>
</gene>
<dbReference type="Proteomes" id="UP000321103">
    <property type="component" value="Unassembled WGS sequence"/>
</dbReference>
<dbReference type="PANTHER" id="PTHR33802:SF1">
    <property type="entry name" value="XK-RELATED PROTEIN"/>
    <property type="match status" value="1"/>
</dbReference>